<accession>A0ABT1RA76</accession>
<name>A0ABT1RA76_9HYPH</name>
<dbReference type="RefSeq" id="WP_256118713.1">
    <property type="nucleotide sequence ID" value="NZ_WHSB02000006.1"/>
</dbReference>
<feature type="domain" description="N-acetyltransferase" evidence="3">
    <location>
        <begin position="3"/>
        <end position="140"/>
    </location>
</feature>
<proteinExistence type="predicted"/>
<reference evidence="4" key="1">
    <citation type="submission" date="2021-07" db="EMBL/GenBank/DDBJ databases">
        <title>Shinella sp. nov., a novel member of the genus Shinella from water.</title>
        <authorList>
            <person name="Deng Y."/>
        </authorList>
    </citation>
    <scope>NUCLEOTIDE SEQUENCE</scope>
    <source>
        <strain evidence="4">CPCC 100929</strain>
    </source>
</reference>
<evidence type="ECO:0000256" key="2">
    <source>
        <dbReference type="ARBA" id="ARBA00023315"/>
    </source>
</evidence>
<comment type="caution">
    <text evidence="4">The sequence shown here is derived from an EMBL/GenBank/DDBJ whole genome shotgun (WGS) entry which is preliminary data.</text>
</comment>
<protein>
    <submittedName>
        <fullName evidence="4">GNAT family N-acetyltransferase</fullName>
    </submittedName>
</protein>
<keyword evidence="5" id="KW-1185">Reference proteome</keyword>
<dbReference type="EMBL" id="WHSB02000006">
    <property type="protein sequence ID" value="MCQ4632091.1"/>
    <property type="molecule type" value="Genomic_DNA"/>
</dbReference>
<keyword evidence="2" id="KW-0012">Acyltransferase</keyword>
<dbReference type="InterPro" id="IPR000182">
    <property type="entry name" value="GNAT_dom"/>
</dbReference>
<dbReference type="InterPro" id="IPR050832">
    <property type="entry name" value="Bact_Acetyltransf"/>
</dbReference>
<dbReference type="PANTHER" id="PTHR43877:SF1">
    <property type="entry name" value="ACETYLTRANSFERASE"/>
    <property type="match status" value="1"/>
</dbReference>
<dbReference type="Pfam" id="PF00583">
    <property type="entry name" value="Acetyltransf_1"/>
    <property type="match status" value="1"/>
</dbReference>
<dbReference type="Gene3D" id="3.40.630.30">
    <property type="match status" value="1"/>
</dbReference>
<sequence length="140" mass="16065">MDAELRQVEHDADWHAYHFIRRHVLYELRGRVDYDEHHPDDHAEGHIPLLFLRNGEPVGTARLDQAREVGTLRMVAVLPAHQRRGIGTAMLRAVERFAEGRGIRQLNVHSAQDATVFYERLGWTTIDASKRNPLLSKTIG</sequence>
<dbReference type="Proteomes" id="UP000996601">
    <property type="component" value="Unassembled WGS sequence"/>
</dbReference>
<evidence type="ECO:0000313" key="4">
    <source>
        <dbReference type="EMBL" id="MCQ4632091.1"/>
    </source>
</evidence>
<organism evidence="4 5">
    <name type="scientific">Shinella lacus</name>
    <dbReference type="NCBI Taxonomy" id="2654216"/>
    <lineage>
        <taxon>Bacteria</taxon>
        <taxon>Pseudomonadati</taxon>
        <taxon>Pseudomonadota</taxon>
        <taxon>Alphaproteobacteria</taxon>
        <taxon>Hyphomicrobiales</taxon>
        <taxon>Rhizobiaceae</taxon>
        <taxon>Shinella</taxon>
    </lineage>
</organism>
<dbReference type="InterPro" id="IPR016181">
    <property type="entry name" value="Acyl_CoA_acyltransferase"/>
</dbReference>
<dbReference type="SUPFAM" id="SSF55729">
    <property type="entry name" value="Acyl-CoA N-acyltransferases (Nat)"/>
    <property type="match status" value="1"/>
</dbReference>
<dbReference type="PANTHER" id="PTHR43877">
    <property type="entry name" value="AMINOALKYLPHOSPHONATE N-ACETYLTRANSFERASE-RELATED-RELATED"/>
    <property type="match status" value="1"/>
</dbReference>
<dbReference type="CDD" id="cd04301">
    <property type="entry name" value="NAT_SF"/>
    <property type="match status" value="1"/>
</dbReference>
<evidence type="ECO:0000259" key="3">
    <source>
        <dbReference type="PROSITE" id="PS51186"/>
    </source>
</evidence>
<evidence type="ECO:0000256" key="1">
    <source>
        <dbReference type="ARBA" id="ARBA00022679"/>
    </source>
</evidence>
<dbReference type="PROSITE" id="PS51186">
    <property type="entry name" value="GNAT"/>
    <property type="match status" value="1"/>
</dbReference>
<gene>
    <name evidence="4" type="ORF">GB927_018720</name>
</gene>
<keyword evidence="1" id="KW-0808">Transferase</keyword>
<evidence type="ECO:0000313" key="5">
    <source>
        <dbReference type="Proteomes" id="UP000996601"/>
    </source>
</evidence>